<proteinExistence type="predicted"/>
<name>A0A4R0XSH7_9MOLU</name>
<dbReference type="SUPFAM" id="SSF55729">
    <property type="entry name" value="Acyl-CoA N-acyltransferases (Nat)"/>
    <property type="match status" value="1"/>
</dbReference>
<accession>A0A4R0XSH7</accession>
<organism evidence="2 3">
    <name type="scientific">Mycoplasma todarodis</name>
    <dbReference type="NCBI Taxonomy" id="1937191"/>
    <lineage>
        <taxon>Bacteria</taxon>
        <taxon>Bacillati</taxon>
        <taxon>Mycoplasmatota</taxon>
        <taxon>Mollicutes</taxon>
        <taxon>Mycoplasmataceae</taxon>
        <taxon>Mycoplasma</taxon>
    </lineage>
</organism>
<dbReference type="GO" id="GO:0016747">
    <property type="term" value="F:acyltransferase activity, transferring groups other than amino-acyl groups"/>
    <property type="evidence" value="ECO:0007669"/>
    <property type="project" value="InterPro"/>
</dbReference>
<dbReference type="PANTHER" id="PTHR43792">
    <property type="entry name" value="GNAT FAMILY, PUTATIVE (AFU_ORTHOLOGUE AFUA_3G00765)-RELATED-RELATED"/>
    <property type="match status" value="1"/>
</dbReference>
<dbReference type="EMBL" id="PSZP01000008">
    <property type="protein sequence ID" value="TCG11380.1"/>
    <property type="molecule type" value="Genomic_DNA"/>
</dbReference>
<dbReference type="InterPro" id="IPR051531">
    <property type="entry name" value="N-acetyltransferase"/>
</dbReference>
<dbReference type="RefSeq" id="WP_131613320.1">
    <property type="nucleotide sequence ID" value="NZ_PSZP01000008.1"/>
</dbReference>
<dbReference type="InterPro" id="IPR000182">
    <property type="entry name" value="GNAT_dom"/>
</dbReference>
<dbReference type="Gene3D" id="3.40.630.30">
    <property type="match status" value="1"/>
</dbReference>
<dbReference type="InterPro" id="IPR016181">
    <property type="entry name" value="Acyl_CoA_acyltransferase"/>
</dbReference>
<evidence type="ECO:0000313" key="3">
    <source>
        <dbReference type="Proteomes" id="UP000291072"/>
    </source>
</evidence>
<keyword evidence="3" id="KW-1185">Reference proteome</keyword>
<dbReference type="PROSITE" id="PS51186">
    <property type="entry name" value="GNAT"/>
    <property type="match status" value="1"/>
</dbReference>
<gene>
    <name evidence="2" type="ORF">C4B25_01635</name>
</gene>
<dbReference type="Pfam" id="PF13302">
    <property type="entry name" value="Acetyltransf_3"/>
    <property type="match status" value="1"/>
</dbReference>
<sequence length="151" mass="17679">MAQHFKMRRLKRKDWRDMFEYGSDAETTQFLRWGPYKTEQEAKDSNKFLRRGSDQVFAVVSYGKMIGTVTFMNITETTVEVGYVLNKEYWGMGIGTMALTRALNFAYRWHKGKSIIAIVDKENEASQGLLKKCGFELEKQTKKELHYIIKN</sequence>
<reference evidence="2 3" key="1">
    <citation type="submission" date="2018-02" db="EMBL/GenBank/DDBJ databases">
        <title>Mycoplasma marinum and Mycoplasma todarodis sp. nov., moderately halophilic and psychrotolerant mycoplasmas isolated from cephalopods.</title>
        <authorList>
            <person name="Viver T."/>
        </authorList>
    </citation>
    <scope>NUCLEOTIDE SEQUENCE [LARGE SCALE GENOMIC DNA]</scope>
    <source>
        <strain evidence="2 3">5H</strain>
    </source>
</reference>
<evidence type="ECO:0000313" key="2">
    <source>
        <dbReference type="EMBL" id="TCG11380.1"/>
    </source>
</evidence>
<evidence type="ECO:0000259" key="1">
    <source>
        <dbReference type="PROSITE" id="PS51186"/>
    </source>
</evidence>
<feature type="domain" description="N-acetyltransferase" evidence="1">
    <location>
        <begin position="5"/>
        <end position="151"/>
    </location>
</feature>
<comment type="caution">
    <text evidence="2">The sequence shown here is derived from an EMBL/GenBank/DDBJ whole genome shotgun (WGS) entry which is preliminary data.</text>
</comment>
<dbReference type="PANTHER" id="PTHR43792:SF1">
    <property type="entry name" value="N-ACETYLTRANSFERASE DOMAIN-CONTAINING PROTEIN"/>
    <property type="match status" value="1"/>
</dbReference>
<dbReference type="AlphaFoldDB" id="A0A4R0XSH7"/>
<dbReference type="Proteomes" id="UP000291072">
    <property type="component" value="Unassembled WGS sequence"/>
</dbReference>
<dbReference type="OrthoDB" id="9785602at2"/>
<protein>
    <recommendedName>
        <fullName evidence="1">N-acetyltransferase domain-containing protein</fullName>
    </recommendedName>
</protein>